<keyword evidence="12 16" id="KW-0653">Protein transport</keyword>
<evidence type="ECO:0000256" key="8">
    <source>
        <dbReference type="ARBA" id="ARBA00022723"/>
    </source>
</evidence>
<dbReference type="SUPFAM" id="SSF160246">
    <property type="entry name" value="EspE N-terminal domain-like"/>
    <property type="match status" value="1"/>
</dbReference>
<evidence type="ECO:0000256" key="4">
    <source>
        <dbReference type="ARBA" id="ARBA00006611"/>
    </source>
</evidence>
<keyword evidence="6" id="KW-1003">Cell membrane</keyword>
<evidence type="ECO:0000256" key="5">
    <source>
        <dbReference type="ARBA" id="ARBA00022448"/>
    </source>
</evidence>
<dbReference type="Pfam" id="PF00437">
    <property type="entry name" value="T2SSE"/>
    <property type="match status" value="1"/>
</dbReference>
<sequence>MAEGGGALSTTIINKPMPFSWARKYGVLLIPMEYGCHLICRCSASFNDLVEGQRVASGKVALALVTDEEFESRLVDFYQNDAQQAHQIMTDIGNELALSTLIEQLPKDDDLLDATDDAPIIRLINAVLSEAVKQAASDIHIEPFEQKLLIRFRIDGMLTQILEPPVELTALLVSRIKVMARLDIAEKRVPQDGRIAVRVGGRALDVRVSTLPSSHGERVVLRILDKSSVKLDLKALGVEGSNYKLIRKLLQQPHGMILVVGPTGSGKSTTLYAALMEIDSSVRNIMTIEDPIEFDLNGIAQTQVSPKVDMSFAKGLRAILRQDPDVILIGEIRDTETAKIATQASLTGHLVLSTLHTNTATGAVTRLQDMGIETFMLASSLLAVISQRLVRKLCVYCRSPHQFQFSDVYEENSGLISGFKAVGCEQCSFIGYRGRTAIHELLIVDENVRNCIYQRGSEIELEKLARKMTVGIKNSGIVKITQGMTTLEEVIRVTRENIDDHI</sequence>
<evidence type="ECO:0000256" key="12">
    <source>
        <dbReference type="ARBA" id="ARBA00022927"/>
    </source>
</evidence>
<evidence type="ECO:0000313" key="18">
    <source>
        <dbReference type="EMBL" id="CNE84719.1"/>
    </source>
</evidence>
<comment type="cofactor">
    <cofactor evidence="1">
        <name>Zn(2+)</name>
        <dbReference type="ChEBI" id="CHEBI:29105"/>
    </cofactor>
</comment>
<evidence type="ECO:0000256" key="6">
    <source>
        <dbReference type="ARBA" id="ARBA00022475"/>
    </source>
</evidence>
<keyword evidence="7" id="KW-0997">Cell inner membrane</keyword>
<dbReference type="SUPFAM" id="SSF52540">
    <property type="entry name" value="P-loop containing nucleoside triphosphate hydrolases"/>
    <property type="match status" value="1"/>
</dbReference>
<dbReference type="InterPro" id="IPR054757">
    <property type="entry name" value="GSPE_N1E"/>
</dbReference>
<comment type="similarity">
    <text evidence="4 16">Belongs to the GSP E family.</text>
</comment>
<evidence type="ECO:0000256" key="14">
    <source>
        <dbReference type="ARBA" id="ARBA00023136"/>
    </source>
</evidence>
<dbReference type="Pfam" id="PF22341">
    <property type="entry name" value="GSPE_N1E"/>
    <property type="match status" value="1"/>
</dbReference>
<comment type="subcellular location">
    <subcellularLocation>
        <location evidence="3 16">Cell inner membrane</location>
    </subcellularLocation>
</comment>
<organism evidence="18 19">
    <name type="scientific">Yersinia nurmii</name>
    <dbReference type="NCBI Taxonomy" id="685706"/>
    <lineage>
        <taxon>Bacteria</taxon>
        <taxon>Pseudomonadati</taxon>
        <taxon>Pseudomonadota</taxon>
        <taxon>Gammaproteobacteria</taxon>
        <taxon>Enterobacterales</taxon>
        <taxon>Yersiniaceae</taxon>
        <taxon>Yersinia</taxon>
    </lineage>
</organism>
<evidence type="ECO:0000256" key="3">
    <source>
        <dbReference type="ARBA" id="ARBA00004533"/>
    </source>
</evidence>
<evidence type="ECO:0000256" key="13">
    <source>
        <dbReference type="ARBA" id="ARBA00022967"/>
    </source>
</evidence>
<name>A0ABP1YH47_9GAMM</name>
<dbReference type="PROSITE" id="PS00662">
    <property type="entry name" value="T2SP_E"/>
    <property type="match status" value="1"/>
</dbReference>
<dbReference type="InterPro" id="IPR037257">
    <property type="entry name" value="T2SS_E_N_sf"/>
</dbReference>
<reference evidence="18 19" key="1">
    <citation type="submission" date="2015-03" db="EMBL/GenBank/DDBJ databases">
        <authorList>
            <consortium name="Pathogen Informatics"/>
            <person name="Murphy D."/>
        </authorList>
    </citation>
    <scope>NUCLEOTIDE SEQUENCE [LARGE SCALE GENOMIC DNA]</scope>
    <source>
        <strain evidence="19">type strain: CIP110231</strain>
    </source>
</reference>
<dbReference type="InterPro" id="IPR013369">
    <property type="entry name" value="T2SS_GspE"/>
</dbReference>
<dbReference type="CDD" id="cd01129">
    <property type="entry name" value="PulE-GspE-like"/>
    <property type="match status" value="1"/>
</dbReference>
<dbReference type="RefSeq" id="WP_049599771.1">
    <property type="nucleotide sequence ID" value="NZ_CPYD01000010.1"/>
</dbReference>
<dbReference type="Gene3D" id="3.30.450.90">
    <property type="match status" value="1"/>
</dbReference>
<dbReference type="InterPro" id="IPR001482">
    <property type="entry name" value="T2SS/T4SS_dom"/>
</dbReference>
<evidence type="ECO:0000256" key="10">
    <source>
        <dbReference type="ARBA" id="ARBA00022833"/>
    </source>
</evidence>
<keyword evidence="11 16" id="KW-0067">ATP-binding</keyword>
<evidence type="ECO:0000256" key="1">
    <source>
        <dbReference type="ARBA" id="ARBA00001947"/>
    </source>
</evidence>
<keyword evidence="5 16" id="KW-0813">Transport</keyword>
<protein>
    <recommendedName>
        <fullName evidence="16">Type II secretion system protein E</fullName>
        <shortName evidence="16">T2SS protein E</shortName>
    </recommendedName>
    <alternativeName>
        <fullName evidence="16">Type II traffic warden ATPase</fullName>
    </alternativeName>
</protein>
<comment type="function">
    <text evidence="2 16">ATPase component of the type II secretion system required for the energy-dependent secretion of extracellular factors such as proteases and toxins from the periplasm. Acts as a molecular motor to provide the energy that is required for assembly of the pseudopilus and the extrusion of substrates generated in the cytoplasm.</text>
</comment>
<dbReference type="Gene3D" id="3.30.300.160">
    <property type="entry name" value="Type II secretion system, protein E, N-terminal domain"/>
    <property type="match status" value="1"/>
</dbReference>
<evidence type="ECO:0000256" key="9">
    <source>
        <dbReference type="ARBA" id="ARBA00022741"/>
    </source>
</evidence>
<dbReference type="InterPro" id="IPR003593">
    <property type="entry name" value="AAA+_ATPase"/>
</dbReference>
<keyword evidence="19" id="KW-1185">Reference proteome</keyword>
<feature type="domain" description="Bacterial type II secretion system protein E" evidence="17">
    <location>
        <begin position="320"/>
        <end position="334"/>
    </location>
</feature>
<dbReference type="PANTHER" id="PTHR30258:SF27">
    <property type="entry name" value="BACTERIOPHAGE ADSORPTION PROTEIN B-RELATED"/>
    <property type="match status" value="1"/>
</dbReference>
<evidence type="ECO:0000256" key="15">
    <source>
        <dbReference type="ARBA" id="ARBA00034006"/>
    </source>
</evidence>
<dbReference type="InterPro" id="IPR027417">
    <property type="entry name" value="P-loop_NTPase"/>
</dbReference>
<dbReference type="EMBL" id="CPYD01000010">
    <property type="protein sequence ID" value="CNE84719.1"/>
    <property type="molecule type" value="Genomic_DNA"/>
</dbReference>
<evidence type="ECO:0000256" key="2">
    <source>
        <dbReference type="ARBA" id="ARBA00003288"/>
    </source>
</evidence>
<dbReference type="Proteomes" id="UP000040578">
    <property type="component" value="Unassembled WGS sequence"/>
</dbReference>
<dbReference type="Gene3D" id="3.40.50.300">
    <property type="entry name" value="P-loop containing nucleotide triphosphate hydrolases"/>
    <property type="match status" value="1"/>
</dbReference>
<keyword evidence="13" id="KW-1278">Translocase</keyword>
<keyword evidence="14" id="KW-0472">Membrane</keyword>
<keyword evidence="9 16" id="KW-0547">Nucleotide-binding</keyword>
<keyword evidence="8" id="KW-0479">Metal-binding</keyword>
<gene>
    <name evidence="18" type="primary">epsE</name>
    <name evidence="18" type="ORF">ERS137967_02682</name>
</gene>
<evidence type="ECO:0000256" key="11">
    <source>
        <dbReference type="ARBA" id="ARBA00022840"/>
    </source>
</evidence>
<evidence type="ECO:0000259" key="17">
    <source>
        <dbReference type="PROSITE" id="PS00662"/>
    </source>
</evidence>
<evidence type="ECO:0000256" key="16">
    <source>
        <dbReference type="RuleBase" id="RU366070"/>
    </source>
</evidence>
<evidence type="ECO:0000256" key="7">
    <source>
        <dbReference type="ARBA" id="ARBA00022519"/>
    </source>
</evidence>
<dbReference type="NCBIfam" id="TIGR02533">
    <property type="entry name" value="type_II_gspE"/>
    <property type="match status" value="1"/>
</dbReference>
<proteinExistence type="inferred from homology"/>
<comment type="caution">
    <text evidence="18">The sequence shown here is derived from an EMBL/GenBank/DDBJ whole genome shotgun (WGS) entry which is preliminary data.</text>
</comment>
<dbReference type="SMART" id="SM00382">
    <property type="entry name" value="AAA"/>
    <property type="match status" value="1"/>
</dbReference>
<evidence type="ECO:0000313" key="19">
    <source>
        <dbReference type="Proteomes" id="UP000040578"/>
    </source>
</evidence>
<accession>A0ABP1YH47</accession>
<comment type="catalytic activity">
    <reaction evidence="15">
        <text>ATP + H2O + cellular proteinSide 1 = ADP + phosphate + cellular proteinSide 2.</text>
        <dbReference type="EC" id="7.4.2.8"/>
    </reaction>
</comment>
<dbReference type="PANTHER" id="PTHR30258">
    <property type="entry name" value="TYPE II SECRETION SYSTEM PROTEIN GSPE-RELATED"/>
    <property type="match status" value="1"/>
</dbReference>
<keyword evidence="10" id="KW-0862">Zinc</keyword>